<keyword evidence="2" id="KW-1185">Reference proteome</keyword>
<dbReference type="EMBL" id="SNTY01000014">
    <property type="protein sequence ID" value="TEU29422.1"/>
    <property type="molecule type" value="Genomic_DNA"/>
</dbReference>
<comment type="caution">
    <text evidence="1">The sequence shown here is derived from an EMBL/GenBank/DDBJ whole genome shotgun (WGS) entry which is preliminary data.</text>
</comment>
<protein>
    <recommendedName>
        <fullName evidence="3">GIY-YIG nuclease family protein</fullName>
    </recommendedName>
</protein>
<name>A0A4Y7XE24_9GAMM</name>
<dbReference type="RefSeq" id="WP_134243860.1">
    <property type="nucleotide sequence ID" value="NZ_SNTY01000014.1"/>
</dbReference>
<organism evidence="1 2">
    <name type="scientific">Alkanindiges illinoisensis</name>
    <dbReference type="NCBI Taxonomy" id="197183"/>
    <lineage>
        <taxon>Bacteria</taxon>
        <taxon>Pseudomonadati</taxon>
        <taxon>Pseudomonadota</taxon>
        <taxon>Gammaproteobacteria</taxon>
        <taxon>Moraxellales</taxon>
        <taxon>Moraxellaceae</taxon>
        <taxon>Alkanindiges</taxon>
    </lineage>
</organism>
<accession>A0A4Y7XE24</accession>
<dbReference type="CDD" id="cd10446">
    <property type="entry name" value="GIY-YIG_unchar_1"/>
    <property type="match status" value="1"/>
</dbReference>
<dbReference type="Gene3D" id="3.40.1440.10">
    <property type="entry name" value="GIY-YIG endonuclease"/>
    <property type="match status" value="1"/>
</dbReference>
<evidence type="ECO:0008006" key="3">
    <source>
        <dbReference type="Google" id="ProtNLM"/>
    </source>
</evidence>
<evidence type="ECO:0000313" key="2">
    <source>
        <dbReference type="Proteomes" id="UP000297834"/>
    </source>
</evidence>
<dbReference type="Proteomes" id="UP000297834">
    <property type="component" value="Unassembled WGS sequence"/>
</dbReference>
<sequence>MNLIDLLPLAGIDISKSIKIIRHSSKDNEIVKVFTENREVLEQYQALQKPNLLNCDYVVSCIKDKNRTIVQAVYAVEGHRAAQPADIPSHTLIQELMKKEDIQQLSYTLLKRVNSFEELEQRIVIDWGKSAISWQQSLNNNPKPVIEIRAKGKIEEFLDYDQVLLTYHQLQDMVKYPEANREWHQMLSVNGIYLISNNKTGQLYVGSAYGVNGILGRWRDYAITGHGGNERLKHLMKHDQYAMQDMQYSILTTVASNKTNKEIVNLENFYKKKLGKSAVTLNHEGYMSDEVQAERRKLLLNYLQQFLDEQQVTDKSTELPSTKYSKVNLTNTEKLFYAFISEDGINELLLVKQLKIGHYSLYLEFGLDGKRHLVTQPWQREYLLELNQLPKQDGIIINSEVREIGVIDKSDPAYDQLTVEGRLGYGHSNDETEFKEIIAQLSGKDGWYDAYMY</sequence>
<proteinExistence type="predicted"/>
<dbReference type="AlphaFoldDB" id="A0A4Y7XE24"/>
<dbReference type="OrthoDB" id="89044at2"/>
<dbReference type="InterPro" id="IPR035901">
    <property type="entry name" value="GIY-YIG_endonuc_sf"/>
</dbReference>
<reference evidence="1 2" key="1">
    <citation type="submission" date="2019-03" db="EMBL/GenBank/DDBJ databases">
        <title>Alkanindiges illinoisensis: a potential pathogenic isolated from ascites of a gastric cancer patient with abdominal metastasis.</title>
        <authorList>
            <person name="Hu X."/>
            <person name="Yang B."/>
            <person name="Yan X."/>
            <person name="Lin L."/>
            <person name="Zhao H."/>
            <person name="Zhou F."/>
            <person name="Su B."/>
            <person name="Chen J."/>
            <person name="Rui Y."/>
            <person name="Wang Q."/>
            <person name="Zheng L."/>
        </authorList>
    </citation>
    <scope>NUCLEOTIDE SEQUENCE [LARGE SCALE GENOMIC DNA]</scope>
    <source>
        <strain evidence="1 2">NFYY 23406</strain>
    </source>
</reference>
<dbReference type="SUPFAM" id="SSF82771">
    <property type="entry name" value="GIY-YIG endonuclease"/>
    <property type="match status" value="1"/>
</dbReference>
<gene>
    <name evidence="1" type="ORF">E2B99_05065</name>
</gene>
<evidence type="ECO:0000313" key="1">
    <source>
        <dbReference type="EMBL" id="TEU29422.1"/>
    </source>
</evidence>